<evidence type="ECO:0000256" key="6">
    <source>
        <dbReference type="SAM" id="Phobius"/>
    </source>
</evidence>
<keyword evidence="4 6" id="KW-1133">Transmembrane helix</keyword>
<dbReference type="PANTHER" id="PTHR33406">
    <property type="entry name" value="MEMBRANE PROTEIN MJ1562-RELATED"/>
    <property type="match status" value="1"/>
</dbReference>
<feature type="transmembrane region" description="Helical" evidence="6">
    <location>
        <begin position="204"/>
        <end position="221"/>
    </location>
</feature>
<accession>A0A5C5V7N0</accession>
<dbReference type="OrthoDB" id="2112773at2"/>
<dbReference type="Pfam" id="PF03176">
    <property type="entry name" value="MMPL"/>
    <property type="match status" value="2"/>
</dbReference>
<dbReference type="EMBL" id="SJPF01000002">
    <property type="protein sequence ID" value="TWT34281.1"/>
    <property type="molecule type" value="Genomic_DNA"/>
</dbReference>
<evidence type="ECO:0000259" key="7">
    <source>
        <dbReference type="Pfam" id="PF03176"/>
    </source>
</evidence>
<feature type="domain" description="Membrane transport protein MMPL" evidence="7">
    <location>
        <begin position="588"/>
        <end position="748"/>
    </location>
</feature>
<organism evidence="8 9">
    <name type="scientific">Blastopirellula retiformator</name>
    <dbReference type="NCBI Taxonomy" id="2527970"/>
    <lineage>
        <taxon>Bacteria</taxon>
        <taxon>Pseudomonadati</taxon>
        <taxon>Planctomycetota</taxon>
        <taxon>Planctomycetia</taxon>
        <taxon>Pirellulales</taxon>
        <taxon>Pirellulaceae</taxon>
        <taxon>Blastopirellula</taxon>
    </lineage>
</organism>
<proteinExistence type="predicted"/>
<feature type="transmembrane region" description="Helical" evidence="6">
    <location>
        <begin position="689"/>
        <end position="712"/>
    </location>
</feature>
<evidence type="ECO:0000313" key="9">
    <source>
        <dbReference type="Proteomes" id="UP000318878"/>
    </source>
</evidence>
<evidence type="ECO:0000256" key="3">
    <source>
        <dbReference type="ARBA" id="ARBA00022692"/>
    </source>
</evidence>
<evidence type="ECO:0000256" key="5">
    <source>
        <dbReference type="ARBA" id="ARBA00023136"/>
    </source>
</evidence>
<dbReference type="RefSeq" id="WP_146430367.1">
    <property type="nucleotide sequence ID" value="NZ_SJPF01000002.1"/>
</dbReference>
<dbReference type="InterPro" id="IPR004869">
    <property type="entry name" value="MMPL_dom"/>
</dbReference>
<dbReference type="Proteomes" id="UP000318878">
    <property type="component" value="Unassembled WGS sequence"/>
</dbReference>
<keyword evidence="9" id="KW-1185">Reference proteome</keyword>
<evidence type="ECO:0000256" key="2">
    <source>
        <dbReference type="ARBA" id="ARBA00022475"/>
    </source>
</evidence>
<feature type="transmembrane region" description="Helical" evidence="6">
    <location>
        <begin position="228"/>
        <end position="249"/>
    </location>
</feature>
<comment type="subcellular location">
    <subcellularLocation>
        <location evidence="1">Cell membrane</location>
        <topology evidence="1">Multi-pass membrane protein</topology>
    </subcellularLocation>
</comment>
<feature type="transmembrane region" description="Helical" evidence="6">
    <location>
        <begin position="298"/>
        <end position="321"/>
    </location>
</feature>
<feature type="transmembrane region" description="Helical" evidence="6">
    <location>
        <begin position="386"/>
        <end position="404"/>
    </location>
</feature>
<feature type="domain" description="Membrane transport protein MMPL" evidence="7">
    <location>
        <begin position="134"/>
        <end position="350"/>
    </location>
</feature>
<comment type="caution">
    <text evidence="8">The sequence shown here is derived from an EMBL/GenBank/DDBJ whole genome shotgun (WGS) entry which is preliminary data.</text>
</comment>
<keyword evidence="2" id="KW-1003">Cell membrane</keyword>
<reference evidence="8 9" key="1">
    <citation type="submission" date="2019-02" db="EMBL/GenBank/DDBJ databases">
        <title>Deep-cultivation of Planctomycetes and their phenomic and genomic characterization uncovers novel biology.</title>
        <authorList>
            <person name="Wiegand S."/>
            <person name="Jogler M."/>
            <person name="Boedeker C."/>
            <person name="Pinto D."/>
            <person name="Vollmers J."/>
            <person name="Rivas-Marin E."/>
            <person name="Kohn T."/>
            <person name="Peeters S.H."/>
            <person name="Heuer A."/>
            <person name="Rast P."/>
            <person name="Oberbeckmann S."/>
            <person name="Bunk B."/>
            <person name="Jeske O."/>
            <person name="Meyerdierks A."/>
            <person name="Storesund J.E."/>
            <person name="Kallscheuer N."/>
            <person name="Luecker S."/>
            <person name="Lage O.M."/>
            <person name="Pohl T."/>
            <person name="Merkel B.J."/>
            <person name="Hornburger P."/>
            <person name="Mueller R.-W."/>
            <person name="Bruemmer F."/>
            <person name="Labrenz M."/>
            <person name="Spormann A.M."/>
            <person name="Op Den Camp H."/>
            <person name="Overmann J."/>
            <person name="Amann R."/>
            <person name="Jetten M.S.M."/>
            <person name="Mascher T."/>
            <person name="Medema M.H."/>
            <person name="Devos D.P."/>
            <person name="Kaster A.-K."/>
            <person name="Ovreas L."/>
            <person name="Rohde M."/>
            <person name="Galperin M.Y."/>
            <person name="Jogler C."/>
        </authorList>
    </citation>
    <scope>NUCLEOTIDE SEQUENCE [LARGE SCALE GENOMIC DNA]</scope>
    <source>
        <strain evidence="8 9">Enr8</strain>
    </source>
</reference>
<feature type="transmembrane region" description="Helical" evidence="6">
    <location>
        <begin position="592"/>
        <end position="611"/>
    </location>
</feature>
<dbReference type="SUPFAM" id="SSF82866">
    <property type="entry name" value="Multidrug efflux transporter AcrB transmembrane domain"/>
    <property type="match status" value="2"/>
</dbReference>
<dbReference type="AlphaFoldDB" id="A0A5C5V7N0"/>
<gene>
    <name evidence="8" type="ORF">Enr8_16750</name>
</gene>
<feature type="transmembrane region" description="Helical" evidence="6">
    <location>
        <begin position="718"/>
        <end position="744"/>
    </location>
</feature>
<sequence>MSSSSPRAWQDRYGWLILALCLLATPVLTYGAKGAFDSIKNRVEDWLPETFEETQRLKWFNEQFGTDELLMISWDGCTLDDPRLEQYKAELAKPGSADDAKAPWFGDIVTGKDALQSLTADPLELASDEALARMQGWLIGPDNSQTCLVAIVSKKGEGDRAGAIDYAYRCADQVEGLESENMIIAGPTSDGVAVDAASKDSLDLINAGSFLVCIVIMYIGFRSMRATMIVFLIAIFCEQLSMSIMYFSGQAIDSVLTLVANLTYVLSISSGVHLVNYYRESLADRSPRESVAWALRAALVPCLLSACTTSIGMLSLMVSQIRPVTNFGMYAAASIAAGAVVLLLLAPAALYKFPVDPKSWRDPNHGPRWLHLFWERLSIGVDKARWAIFLGSLVIIGFCLMGVARIETSAQMHDLFWPEARIIRDYDWLENKVGPLVPVEVVLRMPTKIDDEENGLKLDEEFYILDKAQKAIAEVEGIGASMSAATFAPEFPDPKQRGFIAAARRASFRKVLEGRLDEYVEMHYLSMAEQGDHLWRISARVSAADRLDYGDLMARVKQSVDATLAEHPEIEPIYSGSVPLVFKAQTEMLNDLIKSFGLAFVMIALIMIILLRNVLTGFFSMAPNVLPTLIAFGTMGWLGLSVEVGSLLTASAALGIAVDDSLHFISWFNRGIAAGSTRREATRLAYEHCGAAMTQTSLICSFGLLVFGLSSFAPISRFAWMMFSLLLIALLCDLFVLPAILLCFSREKKTNENAAGVAPASPSES</sequence>
<dbReference type="PANTHER" id="PTHR33406:SF12">
    <property type="entry name" value="BLR2997 PROTEIN"/>
    <property type="match status" value="1"/>
</dbReference>
<dbReference type="Gene3D" id="1.20.1640.10">
    <property type="entry name" value="Multidrug efflux transporter AcrB transmembrane domain"/>
    <property type="match status" value="2"/>
</dbReference>
<keyword evidence="5 6" id="KW-0472">Membrane</keyword>
<dbReference type="InterPro" id="IPR050545">
    <property type="entry name" value="Mycobact_MmpL"/>
</dbReference>
<evidence type="ECO:0000256" key="4">
    <source>
        <dbReference type="ARBA" id="ARBA00022989"/>
    </source>
</evidence>
<protein>
    <submittedName>
        <fullName evidence="8">MMPL family protein</fullName>
    </submittedName>
</protein>
<feature type="transmembrane region" description="Helical" evidence="6">
    <location>
        <begin position="255"/>
        <end position="278"/>
    </location>
</feature>
<evidence type="ECO:0000256" key="1">
    <source>
        <dbReference type="ARBA" id="ARBA00004651"/>
    </source>
</evidence>
<evidence type="ECO:0000313" key="8">
    <source>
        <dbReference type="EMBL" id="TWT34281.1"/>
    </source>
</evidence>
<feature type="transmembrane region" description="Helical" evidence="6">
    <location>
        <begin position="327"/>
        <end position="351"/>
    </location>
</feature>
<name>A0A5C5V7N0_9BACT</name>
<dbReference type="GO" id="GO:0005886">
    <property type="term" value="C:plasma membrane"/>
    <property type="evidence" value="ECO:0007669"/>
    <property type="project" value="UniProtKB-SubCell"/>
</dbReference>
<keyword evidence="3 6" id="KW-0812">Transmembrane</keyword>
<feature type="transmembrane region" description="Helical" evidence="6">
    <location>
        <begin position="618"/>
        <end position="640"/>
    </location>
</feature>